<reference evidence="5" key="3">
    <citation type="submission" date="2015-06" db="UniProtKB">
        <authorList>
            <consortium name="EnsemblMetazoa"/>
        </authorList>
    </citation>
    <scope>IDENTIFICATION</scope>
</reference>
<evidence type="ECO:0000313" key="6">
    <source>
        <dbReference type="Proteomes" id="UP000014760"/>
    </source>
</evidence>
<dbReference type="Proteomes" id="UP000014760">
    <property type="component" value="Unassembled WGS sequence"/>
</dbReference>
<protein>
    <recommendedName>
        <fullName evidence="3">EF-hand domain-containing protein</fullName>
    </recommendedName>
</protein>
<dbReference type="EnsemblMetazoa" id="CapteT195972">
    <property type="protein sequence ID" value="CapteP195972"/>
    <property type="gene ID" value="CapteG195972"/>
</dbReference>
<accession>R7THF6</accession>
<dbReference type="PANTHER" id="PTHR23050">
    <property type="entry name" value="CALCIUM BINDING PROTEIN"/>
    <property type="match status" value="1"/>
</dbReference>
<dbReference type="OrthoDB" id="26525at2759"/>
<dbReference type="CDD" id="cd00051">
    <property type="entry name" value="EFh"/>
    <property type="match status" value="1"/>
</dbReference>
<dbReference type="Pfam" id="PF13499">
    <property type="entry name" value="EF-hand_7"/>
    <property type="match status" value="1"/>
</dbReference>
<evidence type="ECO:0000256" key="1">
    <source>
        <dbReference type="ARBA" id="ARBA00022737"/>
    </source>
</evidence>
<dbReference type="Pfam" id="PF00036">
    <property type="entry name" value="EF-hand_1"/>
    <property type="match status" value="1"/>
</dbReference>
<feature type="domain" description="EF-hand" evidence="3">
    <location>
        <begin position="46"/>
        <end position="81"/>
    </location>
</feature>
<dbReference type="SMART" id="SM00054">
    <property type="entry name" value="EFh"/>
    <property type="match status" value="3"/>
</dbReference>
<dbReference type="InterPro" id="IPR050145">
    <property type="entry name" value="Centrin_CML-like"/>
</dbReference>
<dbReference type="InterPro" id="IPR002048">
    <property type="entry name" value="EF_hand_dom"/>
</dbReference>
<organism evidence="4">
    <name type="scientific">Capitella teleta</name>
    <name type="common">Polychaete worm</name>
    <dbReference type="NCBI Taxonomy" id="283909"/>
    <lineage>
        <taxon>Eukaryota</taxon>
        <taxon>Metazoa</taxon>
        <taxon>Spiralia</taxon>
        <taxon>Lophotrochozoa</taxon>
        <taxon>Annelida</taxon>
        <taxon>Polychaeta</taxon>
        <taxon>Sedentaria</taxon>
        <taxon>Scolecida</taxon>
        <taxon>Capitellidae</taxon>
        <taxon>Capitella</taxon>
    </lineage>
</organism>
<dbReference type="GO" id="GO:0005509">
    <property type="term" value="F:calcium ion binding"/>
    <property type="evidence" value="ECO:0007669"/>
    <property type="project" value="InterPro"/>
</dbReference>
<reference evidence="4 6" key="2">
    <citation type="journal article" date="2013" name="Nature">
        <title>Insights into bilaterian evolution from three spiralian genomes.</title>
        <authorList>
            <person name="Simakov O."/>
            <person name="Marletaz F."/>
            <person name="Cho S.J."/>
            <person name="Edsinger-Gonzales E."/>
            <person name="Havlak P."/>
            <person name="Hellsten U."/>
            <person name="Kuo D.H."/>
            <person name="Larsson T."/>
            <person name="Lv J."/>
            <person name="Arendt D."/>
            <person name="Savage R."/>
            <person name="Osoegawa K."/>
            <person name="de Jong P."/>
            <person name="Grimwood J."/>
            <person name="Chapman J.A."/>
            <person name="Shapiro H."/>
            <person name="Aerts A."/>
            <person name="Otillar R.P."/>
            <person name="Terry A.Y."/>
            <person name="Boore J.L."/>
            <person name="Grigoriev I.V."/>
            <person name="Lindberg D.R."/>
            <person name="Seaver E.C."/>
            <person name="Weisblat D.A."/>
            <person name="Putnam N.H."/>
            <person name="Rokhsar D.S."/>
        </authorList>
    </citation>
    <scope>NUCLEOTIDE SEQUENCE</scope>
    <source>
        <strain evidence="4 6">I ESC-2004</strain>
    </source>
</reference>
<keyword evidence="2" id="KW-0106">Calcium</keyword>
<feature type="domain" description="EF-hand" evidence="3">
    <location>
        <begin position="82"/>
        <end position="115"/>
    </location>
</feature>
<dbReference type="InterPro" id="IPR011992">
    <property type="entry name" value="EF-hand-dom_pair"/>
</dbReference>
<name>R7THF6_CAPTE</name>
<dbReference type="Gene3D" id="1.10.238.10">
    <property type="entry name" value="EF-hand"/>
    <property type="match status" value="2"/>
</dbReference>
<dbReference type="AlphaFoldDB" id="R7THF6"/>
<dbReference type="PROSITE" id="PS00018">
    <property type="entry name" value="EF_HAND_1"/>
    <property type="match status" value="1"/>
</dbReference>
<keyword evidence="6" id="KW-1185">Reference proteome</keyword>
<dbReference type="GO" id="GO:0043226">
    <property type="term" value="C:organelle"/>
    <property type="evidence" value="ECO:0007669"/>
    <property type="project" value="UniProtKB-ARBA"/>
</dbReference>
<keyword evidence="1" id="KW-0677">Repeat</keyword>
<dbReference type="PROSITE" id="PS50222">
    <property type="entry name" value="EF_HAND_2"/>
    <property type="match status" value="3"/>
</dbReference>
<dbReference type="InterPro" id="IPR018247">
    <property type="entry name" value="EF_Hand_1_Ca_BS"/>
</dbReference>
<dbReference type="STRING" id="283909.R7THF6"/>
<dbReference type="EMBL" id="KB309966">
    <property type="protein sequence ID" value="ELT92872.1"/>
    <property type="molecule type" value="Genomic_DNA"/>
</dbReference>
<dbReference type="SUPFAM" id="SSF47473">
    <property type="entry name" value="EF-hand"/>
    <property type="match status" value="1"/>
</dbReference>
<evidence type="ECO:0000313" key="5">
    <source>
        <dbReference type="EnsemblMetazoa" id="CapteP195972"/>
    </source>
</evidence>
<dbReference type="OMA" id="NDHREHF"/>
<reference evidence="6" key="1">
    <citation type="submission" date="2012-12" db="EMBL/GenBank/DDBJ databases">
        <authorList>
            <person name="Hellsten U."/>
            <person name="Grimwood J."/>
            <person name="Chapman J.A."/>
            <person name="Shapiro H."/>
            <person name="Aerts A."/>
            <person name="Otillar R.P."/>
            <person name="Terry A.Y."/>
            <person name="Boore J.L."/>
            <person name="Simakov O."/>
            <person name="Marletaz F."/>
            <person name="Cho S.-J."/>
            <person name="Edsinger-Gonzales E."/>
            <person name="Havlak P."/>
            <person name="Kuo D.-H."/>
            <person name="Larsson T."/>
            <person name="Lv J."/>
            <person name="Arendt D."/>
            <person name="Savage R."/>
            <person name="Osoegawa K."/>
            <person name="de Jong P."/>
            <person name="Lindberg D.R."/>
            <person name="Seaver E.C."/>
            <person name="Weisblat D.A."/>
            <person name="Putnam N.H."/>
            <person name="Grigoriev I.V."/>
            <person name="Rokhsar D.S."/>
        </authorList>
    </citation>
    <scope>NUCLEOTIDE SEQUENCE</scope>
    <source>
        <strain evidence="6">I ESC-2004</strain>
    </source>
</reference>
<dbReference type="FunFam" id="1.10.238.10:FF:000178">
    <property type="entry name" value="Calmodulin-2 A"/>
    <property type="match status" value="1"/>
</dbReference>
<feature type="non-terminal residue" evidence="4">
    <location>
        <position position="1"/>
    </location>
</feature>
<gene>
    <name evidence="4" type="ORF">CAPTEDRAFT_195972</name>
</gene>
<dbReference type="HOGENOM" id="CLU_2055511_0_0_1"/>
<evidence type="ECO:0000313" key="4">
    <source>
        <dbReference type="EMBL" id="ELT92872.1"/>
    </source>
</evidence>
<evidence type="ECO:0000256" key="2">
    <source>
        <dbReference type="ARBA" id="ARBA00022837"/>
    </source>
</evidence>
<evidence type="ECO:0000259" key="3">
    <source>
        <dbReference type="PROSITE" id="PS50222"/>
    </source>
</evidence>
<sequence length="120" mass="14464">EAHHILHEELGFDQSKTKKLIQVYDRNGDGHLSYEEFIWFYWKIQEKKEELRDIFKRFDADDSQSISYDEAKRVLRDFKFSDAEIQTMMELHDQNHDGQLQYEEFVHFWNACGGRKPSSS</sequence>
<proteinExistence type="predicted"/>
<dbReference type="EMBL" id="AMQN01030193">
    <property type="status" value="NOT_ANNOTATED_CDS"/>
    <property type="molecule type" value="Genomic_DNA"/>
</dbReference>
<feature type="domain" description="EF-hand" evidence="3">
    <location>
        <begin position="12"/>
        <end position="38"/>
    </location>
</feature>